<keyword evidence="3" id="KW-1185">Reference proteome</keyword>
<dbReference type="Proteomes" id="UP001152759">
    <property type="component" value="Chromosome 9"/>
</dbReference>
<dbReference type="KEGG" id="btab:109034658"/>
<organism evidence="2 3">
    <name type="scientific">Bemisia tabaci</name>
    <name type="common">Sweetpotato whitefly</name>
    <name type="synonym">Aleurodes tabaci</name>
    <dbReference type="NCBI Taxonomy" id="7038"/>
    <lineage>
        <taxon>Eukaryota</taxon>
        <taxon>Metazoa</taxon>
        <taxon>Ecdysozoa</taxon>
        <taxon>Arthropoda</taxon>
        <taxon>Hexapoda</taxon>
        <taxon>Insecta</taxon>
        <taxon>Pterygota</taxon>
        <taxon>Neoptera</taxon>
        <taxon>Paraneoptera</taxon>
        <taxon>Hemiptera</taxon>
        <taxon>Sternorrhyncha</taxon>
        <taxon>Aleyrodoidea</taxon>
        <taxon>Aleyrodidae</taxon>
        <taxon>Aleyrodinae</taxon>
        <taxon>Bemisia</taxon>
    </lineage>
</organism>
<sequence>MRLHIKVFVLLCLICLASASGSESPKPKVKHRIKLPPWMKNMAELRWPWKKRPKDNREFVKGRGQDLEMTAGDSIVSAMIPNRRILCVPYRWMYAIDHKHVIAFWPGLGTLTNVAKKGKTNAHLVNIKEEMKRDKLMNRGKKRKHLGIVGSLVAALMIESKHDLPFHAFRCAGKHYVEYLSRGKARGSLFSYMHNKMMDECPVRAPLTKDMARTIFHSGKFTLHGKGDKHVIHLALPGVEKLSEGHSARDLWPQYIRDMKLFQ</sequence>
<keyword evidence="1" id="KW-0732">Signal</keyword>
<protein>
    <submittedName>
        <fullName evidence="2">Uncharacterized protein</fullName>
    </submittedName>
</protein>
<feature type="chain" id="PRO_5040502462" evidence="1">
    <location>
        <begin position="20"/>
        <end position="263"/>
    </location>
</feature>
<evidence type="ECO:0000256" key="1">
    <source>
        <dbReference type="SAM" id="SignalP"/>
    </source>
</evidence>
<dbReference type="EMBL" id="OU963870">
    <property type="protein sequence ID" value="CAH0395772.1"/>
    <property type="molecule type" value="Genomic_DNA"/>
</dbReference>
<proteinExistence type="predicted"/>
<dbReference type="AlphaFoldDB" id="A0A9P0F7K8"/>
<feature type="signal peptide" evidence="1">
    <location>
        <begin position="1"/>
        <end position="19"/>
    </location>
</feature>
<evidence type="ECO:0000313" key="3">
    <source>
        <dbReference type="Proteomes" id="UP001152759"/>
    </source>
</evidence>
<accession>A0A9P0F7K8</accession>
<evidence type="ECO:0000313" key="2">
    <source>
        <dbReference type="EMBL" id="CAH0395772.1"/>
    </source>
</evidence>
<reference evidence="2" key="1">
    <citation type="submission" date="2021-12" db="EMBL/GenBank/DDBJ databases">
        <authorList>
            <person name="King R."/>
        </authorList>
    </citation>
    <scope>NUCLEOTIDE SEQUENCE</scope>
</reference>
<gene>
    <name evidence="2" type="ORF">BEMITA_LOCUS13917</name>
</gene>
<name>A0A9P0F7K8_BEMTA</name>